<dbReference type="FunCoup" id="A0A1E7FLY7">
    <property type="interactions" value="59"/>
</dbReference>
<keyword evidence="5 8" id="KW-1133">Transmembrane helix</keyword>
<dbReference type="KEGG" id="fcy:FRACYDRAFT_237104"/>
<organism evidence="10 11">
    <name type="scientific">Fragilariopsis cylindrus CCMP1102</name>
    <dbReference type="NCBI Taxonomy" id="635003"/>
    <lineage>
        <taxon>Eukaryota</taxon>
        <taxon>Sar</taxon>
        <taxon>Stramenopiles</taxon>
        <taxon>Ochrophyta</taxon>
        <taxon>Bacillariophyta</taxon>
        <taxon>Bacillariophyceae</taxon>
        <taxon>Bacillariophycidae</taxon>
        <taxon>Bacillariales</taxon>
        <taxon>Bacillariaceae</taxon>
        <taxon>Fragilariopsis</taxon>
    </lineage>
</organism>
<dbReference type="GO" id="GO:0016020">
    <property type="term" value="C:membrane"/>
    <property type="evidence" value="ECO:0007669"/>
    <property type="project" value="UniProtKB-SubCell"/>
</dbReference>
<dbReference type="PANTHER" id="PTHR22811">
    <property type="entry name" value="TRANSMEMBRANE EMP24 DOMAIN-CONTAINING PROTEIN"/>
    <property type="match status" value="1"/>
</dbReference>
<reference evidence="10 11" key="1">
    <citation type="submission" date="2016-09" db="EMBL/GenBank/DDBJ databases">
        <title>Extensive genetic diversity and differential bi-allelic expression allows diatom success in the polar Southern Ocean.</title>
        <authorList>
            <consortium name="DOE Joint Genome Institute"/>
            <person name="Mock T."/>
            <person name="Otillar R.P."/>
            <person name="Strauss J."/>
            <person name="Dupont C."/>
            <person name="Frickenhaus S."/>
            <person name="Maumus F."/>
            <person name="Mcmullan M."/>
            <person name="Sanges R."/>
            <person name="Schmutz J."/>
            <person name="Toseland A."/>
            <person name="Valas R."/>
            <person name="Veluchamy A."/>
            <person name="Ward B.J."/>
            <person name="Allen A."/>
            <person name="Barry K."/>
            <person name="Falciatore A."/>
            <person name="Ferrante M."/>
            <person name="Fortunato A.E."/>
            <person name="Gloeckner G."/>
            <person name="Gruber A."/>
            <person name="Hipkin R."/>
            <person name="Janech M."/>
            <person name="Kroth P."/>
            <person name="Leese F."/>
            <person name="Lindquist E."/>
            <person name="Lyon B.R."/>
            <person name="Martin J."/>
            <person name="Mayer C."/>
            <person name="Parker M."/>
            <person name="Quesneville H."/>
            <person name="Raymond J."/>
            <person name="Uhlig C."/>
            <person name="Valentin K.U."/>
            <person name="Worden A.Z."/>
            <person name="Armbrust E.V."/>
            <person name="Bowler C."/>
            <person name="Green B."/>
            <person name="Moulton V."/>
            <person name="Van Oosterhout C."/>
            <person name="Grigoriev I."/>
        </authorList>
    </citation>
    <scope>NUCLEOTIDE SEQUENCE [LARGE SCALE GENOMIC DNA]</scope>
    <source>
        <strain evidence="10 11">CCMP1102</strain>
    </source>
</reference>
<feature type="transmembrane region" description="Helical" evidence="8">
    <location>
        <begin position="216"/>
        <end position="235"/>
    </location>
</feature>
<dbReference type="InterPro" id="IPR009038">
    <property type="entry name" value="GOLD_dom"/>
</dbReference>
<dbReference type="PROSITE" id="PS50866">
    <property type="entry name" value="GOLD"/>
    <property type="match status" value="1"/>
</dbReference>
<keyword evidence="3 7" id="KW-0812">Transmembrane</keyword>
<gene>
    <name evidence="10" type="ORF">FRACYDRAFT_237104</name>
</gene>
<comment type="subcellular location">
    <subcellularLocation>
        <location evidence="1 7">Membrane</location>
        <topology evidence="1 7">Single-pass type I membrane protein</topology>
    </subcellularLocation>
</comment>
<protein>
    <recommendedName>
        <fullName evidence="9">GOLD domain-containing protein</fullName>
    </recommendedName>
</protein>
<comment type="similarity">
    <text evidence="2 7">Belongs to the EMP24/GP25L family.</text>
</comment>
<evidence type="ECO:0000256" key="6">
    <source>
        <dbReference type="ARBA" id="ARBA00023136"/>
    </source>
</evidence>
<proteinExistence type="inferred from homology"/>
<dbReference type="SMART" id="SM01190">
    <property type="entry name" value="EMP24_GP25L"/>
    <property type="match status" value="1"/>
</dbReference>
<dbReference type="EMBL" id="KV784356">
    <property type="protein sequence ID" value="OEU18823.1"/>
    <property type="molecule type" value="Genomic_DNA"/>
</dbReference>
<dbReference type="Proteomes" id="UP000095751">
    <property type="component" value="Unassembled WGS sequence"/>
</dbReference>
<keyword evidence="4" id="KW-0732">Signal</keyword>
<evidence type="ECO:0000256" key="3">
    <source>
        <dbReference type="ARBA" id="ARBA00022692"/>
    </source>
</evidence>
<dbReference type="Pfam" id="PF01105">
    <property type="entry name" value="EMP24_GP25L"/>
    <property type="match status" value="1"/>
</dbReference>
<dbReference type="InParanoid" id="A0A1E7FLY7"/>
<keyword evidence="11" id="KW-1185">Reference proteome</keyword>
<keyword evidence="6 8" id="KW-0472">Membrane</keyword>
<dbReference type="AlphaFoldDB" id="A0A1E7FLY7"/>
<evidence type="ECO:0000256" key="8">
    <source>
        <dbReference type="SAM" id="Phobius"/>
    </source>
</evidence>
<evidence type="ECO:0000256" key="5">
    <source>
        <dbReference type="ARBA" id="ARBA00022989"/>
    </source>
</evidence>
<sequence length="245" mass="27935">MILANNLSMMSTITTRTRNTATSSLSLILVLALLSSICDIVVVVDASYAISIEPDSEECFIYTTPTDVGSTCIITGSFEVLHDDVDTYELAVKVANLENGQSLYEAPPGLQEGDFTLEKIPPSTKFSICFQNNSDDDDEENEFDLGFNIRFTKQTSRTLDDLEEGPDGERAAQLIDKAAKIQLDWNILQDHFDFLRNREGIHYSMNYEIMNRLTRWTYIETLLVILMSVGQVMYWKKFFEKKRYL</sequence>
<evidence type="ECO:0000259" key="9">
    <source>
        <dbReference type="PROSITE" id="PS50866"/>
    </source>
</evidence>
<evidence type="ECO:0000256" key="7">
    <source>
        <dbReference type="RuleBase" id="RU003827"/>
    </source>
</evidence>
<feature type="domain" description="GOLD" evidence="9">
    <location>
        <begin position="57"/>
        <end position="151"/>
    </location>
</feature>
<evidence type="ECO:0000313" key="10">
    <source>
        <dbReference type="EMBL" id="OEU18823.1"/>
    </source>
</evidence>
<dbReference type="OrthoDB" id="39894at2759"/>
<name>A0A1E7FLY7_9STRA</name>
<evidence type="ECO:0000256" key="1">
    <source>
        <dbReference type="ARBA" id="ARBA00004479"/>
    </source>
</evidence>
<dbReference type="InterPro" id="IPR015720">
    <property type="entry name" value="Emp24-like"/>
</dbReference>
<evidence type="ECO:0000256" key="2">
    <source>
        <dbReference type="ARBA" id="ARBA00007104"/>
    </source>
</evidence>
<evidence type="ECO:0000313" key="11">
    <source>
        <dbReference type="Proteomes" id="UP000095751"/>
    </source>
</evidence>
<evidence type="ECO:0000256" key="4">
    <source>
        <dbReference type="ARBA" id="ARBA00022729"/>
    </source>
</evidence>
<accession>A0A1E7FLY7</accession>